<dbReference type="STRING" id="576137.A0A1L7WQE6"/>
<dbReference type="InterPro" id="IPR041437">
    <property type="entry name" value="GH115_C"/>
</dbReference>
<gene>
    <name evidence="2" type="ORF">PAC_04870</name>
</gene>
<evidence type="ECO:0000259" key="1">
    <source>
        <dbReference type="Pfam" id="PF17829"/>
    </source>
</evidence>
<sequence>MSTTICSPNHAISACEVGRLGSSTTVTINITSSCGTHWGSYAAPTVQLPVNSVSIPKDFVGFVESDGYLSIEAEHTTRNTAIDGISYSTLPSHGRTLSGVTLMPVLAPSQPTGTGPVLEYDIFTFTSNSTASVTLLISPSQNQNGALRPLKYGVAFDAETPQTIQFVGNYTGGGYPPSWEGAVSDGVWGLSASGNTTTTLHNLSKTRKHTLKVWAVEPGVVFQKIIINLGGLRYSYLGPPESFRAGVDKLGVYDGTNFAGIQVQVVI</sequence>
<proteinExistence type="predicted"/>
<keyword evidence="3" id="KW-1185">Reference proteome</keyword>
<organism evidence="2 3">
    <name type="scientific">Phialocephala subalpina</name>
    <dbReference type="NCBI Taxonomy" id="576137"/>
    <lineage>
        <taxon>Eukaryota</taxon>
        <taxon>Fungi</taxon>
        <taxon>Dikarya</taxon>
        <taxon>Ascomycota</taxon>
        <taxon>Pezizomycotina</taxon>
        <taxon>Leotiomycetes</taxon>
        <taxon>Helotiales</taxon>
        <taxon>Mollisiaceae</taxon>
        <taxon>Phialocephala</taxon>
        <taxon>Phialocephala fortinii species complex</taxon>
    </lineage>
</organism>
<reference evidence="2 3" key="1">
    <citation type="submission" date="2016-03" db="EMBL/GenBank/DDBJ databases">
        <authorList>
            <person name="Ploux O."/>
        </authorList>
    </citation>
    <scope>NUCLEOTIDE SEQUENCE [LARGE SCALE GENOMIC DNA]</scope>
    <source>
        <strain evidence="2 3">UAMH 11012</strain>
    </source>
</reference>
<accession>A0A1L7WQE6</accession>
<dbReference type="EMBL" id="FJOG01000005">
    <property type="protein sequence ID" value="CZR54985.1"/>
    <property type="molecule type" value="Genomic_DNA"/>
</dbReference>
<name>A0A1L7WQE6_9HELO</name>
<feature type="domain" description="Gylcosyl hydrolase 115 C-terminal" evidence="1">
    <location>
        <begin position="61"/>
        <end position="241"/>
    </location>
</feature>
<dbReference type="PANTHER" id="PTHR37842:SF2">
    <property type="entry name" value="GYLCOSYL HYDROLASE 115 C-TERMINAL DOMAIN-CONTAINING PROTEIN"/>
    <property type="match status" value="1"/>
</dbReference>
<dbReference type="Pfam" id="PF17829">
    <property type="entry name" value="GH115_C"/>
    <property type="match status" value="1"/>
</dbReference>
<dbReference type="Proteomes" id="UP000184330">
    <property type="component" value="Unassembled WGS sequence"/>
</dbReference>
<evidence type="ECO:0000313" key="2">
    <source>
        <dbReference type="EMBL" id="CZR54985.1"/>
    </source>
</evidence>
<dbReference type="AlphaFoldDB" id="A0A1L7WQE6"/>
<dbReference type="OrthoDB" id="4849794at2759"/>
<dbReference type="PANTHER" id="PTHR37842">
    <property type="match status" value="1"/>
</dbReference>
<evidence type="ECO:0000313" key="3">
    <source>
        <dbReference type="Proteomes" id="UP000184330"/>
    </source>
</evidence>
<protein>
    <recommendedName>
        <fullName evidence="1">Gylcosyl hydrolase 115 C-terminal domain-containing protein</fullName>
    </recommendedName>
</protein>
<dbReference type="Gene3D" id="2.60.120.1620">
    <property type="match status" value="1"/>
</dbReference>